<dbReference type="SUPFAM" id="SSF48452">
    <property type="entry name" value="TPR-like"/>
    <property type="match status" value="2"/>
</dbReference>
<dbReference type="Pfam" id="PF13174">
    <property type="entry name" value="TPR_6"/>
    <property type="match status" value="1"/>
</dbReference>
<comment type="caution">
    <text evidence="3">The sequence shown here is derived from an EMBL/GenBank/DDBJ whole genome shotgun (WGS) entry which is preliminary data.</text>
</comment>
<feature type="repeat" description="TPR" evidence="1">
    <location>
        <begin position="298"/>
        <end position="331"/>
    </location>
</feature>
<reference evidence="3 4" key="1">
    <citation type="submission" date="2018-12" db="EMBL/GenBank/DDBJ databases">
        <title>The Draft Genome Sequence of the Soil Bacterium Pedobacter tournemirensis R1.</title>
        <authorList>
            <person name="He J."/>
        </authorList>
    </citation>
    <scope>NUCLEOTIDE SEQUENCE [LARGE SCALE GENOMIC DNA]</scope>
    <source>
        <strain evidence="3 4">R1</strain>
    </source>
</reference>
<dbReference type="Pfam" id="PF13181">
    <property type="entry name" value="TPR_8"/>
    <property type="match status" value="2"/>
</dbReference>
<proteinExistence type="predicted"/>
<gene>
    <name evidence="3" type="ORF">EKH83_20420</name>
</gene>
<sequence length="919" mass="105089">MKIFSSLKYIPGMALFCILSLGCRSQKDTTLNRGLQNLTTRYNILYNANLLLEESLLTIENTYYDDFSQILPIYKEPSEKEASSVAPIIDSAIKKANTIVNEKTQSKYIDDAYYLIAKANYLKANFYDASEFFSYVIKTYPAEKELKLSSLAWKTRALIQLNYLEEAGATIDSALKYLDPSSKQATEVYASYAQLLIRTGKAPQALEVLGKALDTNPPKKYRIRWTYILAQLQEANNQRDDAFLNYSRIAKSNASFEMAFNAELNRVRMRDEEGNRKNDKIASLRSMLKSDKYLDFSDQIYYRIGDVYLERQQLSEAIMSYQKATKQNTKSQVHKGLSYLQLAEIYFRTGNYTKAKSYYDTTLNTLPPTFHGYDQIRRKSENLELLADRFRIIAKEDTLQALARMNEADREERIGQLVREQAQKTINESGSPVNPDAFIAAIDNPNIRQKEGKFYFNNSTAISQGFSDFQRKWGSRPPADNWRRSNKTASDVTETVQNQSGTGTLTQNQTPSSPDERRKAYIAEVPLSPQALRLSNERIAAAYYDIAGFYRDEMKDKDEATRTFQELLKRVPESSYTPAVYYNLYLLYAQTNRQQSDVYRDMLLKQYPETAYAKTVLNPRYGRDADEKEAAINQTYNSVYLLYTSRKYPQVIDEISKAERLFGKNKLSPQFAYLKALAAGHIQKLPPFETALQALADTFATDQLIAPIVRQHLEYISSHREEMNSRPTALLEYDPMNIFMEPEPVQSFAANEKRPLTTSPANKPSETVPAGQGQKVETPTTDTAPVKTTTEPKAALPPAMYSLPDSAEYYFVVNVLSPGVNLSPSRFGIGQFNRSKFAGSSIKHQLKTVNNENQLIFVGPFFSRKDVTNYERSILPLINDIMKIASERYNTFVISKQELEKLNTRAMINSYMEFYKNYK</sequence>
<feature type="region of interest" description="Disordered" evidence="2">
    <location>
        <begin position="469"/>
        <end position="516"/>
    </location>
</feature>
<evidence type="ECO:0000313" key="4">
    <source>
        <dbReference type="Proteomes" id="UP000290848"/>
    </source>
</evidence>
<dbReference type="SMART" id="SM00028">
    <property type="entry name" value="TPR"/>
    <property type="match status" value="5"/>
</dbReference>
<keyword evidence="1" id="KW-0802">TPR repeat</keyword>
<feature type="compositionally biased region" description="Low complexity" evidence="2">
    <location>
        <begin position="778"/>
        <end position="790"/>
    </location>
</feature>
<evidence type="ECO:0000256" key="1">
    <source>
        <dbReference type="PROSITE-ProRule" id="PRU00339"/>
    </source>
</evidence>
<dbReference type="InterPro" id="IPR019734">
    <property type="entry name" value="TPR_rpt"/>
</dbReference>
<feature type="region of interest" description="Disordered" evidence="2">
    <location>
        <begin position="755"/>
        <end position="790"/>
    </location>
</feature>
<dbReference type="Proteomes" id="UP000290848">
    <property type="component" value="Unassembled WGS sequence"/>
</dbReference>
<evidence type="ECO:0000313" key="3">
    <source>
        <dbReference type="EMBL" id="RXF67138.1"/>
    </source>
</evidence>
<name>A0A4Q0M2M8_9SPHI</name>
<dbReference type="InterPro" id="IPR011990">
    <property type="entry name" value="TPR-like_helical_dom_sf"/>
</dbReference>
<accession>A0A4Q0M2M8</accession>
<evidence type="ECO:0000256" key="2">
    <source>
        <dbReference type="SAM" id="MobiDB-lite"/>
    </source>
</evidence>
<feature type="repeat" description="TPR" evidence="1">
    <location>
        <begin position="186"/>
        <end position="219"/>
    </location>
</feature>
<dbReference type="PROSITE" id="PS51257">
    <property type="entry name" value="PROKAR_LIPOPROTEIN"/>
    <property type="match status" value="1"/>
</dbReference>
<protein>
    <submittedName>
        <fullName evidence="3">Tetratricopeptide repeat protein</fullName>
    </submittedName>
</protein>
<dbReference type="AlphaFoldDB" id="A0A4Q0M2M8"/>
<feature type="compositionally biased region" description="Polar residues" evidence="2">
    <location>
        <begin position="756"/>
        <end position="765"/>
    </location>
</feature>
<feature type="repeat" description="TPR" evidence="1">
    <location>
        <begin position="336"/>
        <end position="369"/>
    </location>
</feature>
<dbReference type="EMBL" id="RXOC01000020">
    <property type="protein sequence ID" value="RXF67138.1"/>
    <property type="molecule type" value="Genomic_DNA"/>
</dbReference>
<dbReference type="PROSITE" id="PS50005">
    <property type="entry name" value="TPR"/>
    <property type="match status" value="3"/>
</dbReference>
<organism evidence="3 4">
    <name type="scientific">Arcticibacter tournemirensis</name>
    <dbReference type="NCBI Taxonomy" id="699437"/>
    <lineage>
        <taxon>Bacteria</taxon>
        <taxon>Pseudomonadati</taxon>
        <taxon>Bacteroidota</taxon>
        <taxon>Sphingobacteriia</taxon>
        <taxon>Sphingobacteriales</taxon>
        <taxon>Sphingobacteriaceae</taxon>
        <taxon>Arcticibacter</taxon>
    </lineage>
</organism>
<feature type="compositionally biased region" description="Polar residues" evidence="2">
    <location>
        <begin position="487"/>
        <end position="513"/>
    </location>
</feature>
<dbReference type="Gene3D" id="1.25.40.10">
    <property type="entry name" value="Tetratricopeptide repeat domain"/>
    <property type="match status" value="3"/>
</dbReference>